<dbReference type="Pfam" id="PF12973">
    <property type="entry name" value="Cupin_7"/>
    <property type="match status" value="1"/>
</dbReference>
<evidence type="ECO:0000259" key="1">
    <source>
        <dbReference type="Pfam" id="PF12973"/>
    </source>
</evidence>
<dbReference type="SUPFAM" id="SSF51182">
    <property type="entry name" value="RmlC-like cupins"/>
    <property type="match status" value="1"/>
</dbReference>
<proteinExistence type="predicted"/>
<gene>
    <name evidence="2" type="ORF">Q7A36_37220</name>
</gene>
<dbReference type="Gene3D" id="1.10.10.1320">
    <property type="entry name" value="Anti-sigma factor, zinc-finger domain"/>
    <property type="match status" value="1"/>
</dbReference>
<sequence length="210" mass="22418">MYEICHHPSDPTLVAHAAGRLSPAAATVVRLHLELCATCRAAMREAEAIGGALLACLPAEPLGPEALARAMRRIDAADAAGRMGPPVPAAPPLTREVLAAQRLRWLAPGVRHCVVLDGTGGEVLRLLRVRPGTALPQHGHHGTELTLVLEGAFRDVAGHYRAGDVLEVDEETRHMPAAEGPTDCFCLLATQGRLRFDALLPRIFGLLVRL</sequence>
<organism evidence="2 3">
    <name type="scientific">Paracraurococcus lichenis</name>
    <dbReference type="NCBI Taxonomy" id="3064888"/>
    <lineage>
        <taxon>Bacteria</taxon>
        <taxon>Pseudomonadati</taxon>
        <taxon>Pseudomonadota</taxon>
        <taxon>Alphaproteobacteria</taxon>
        <taxon>Acetobacterales</taxon>
        <taxon>Roseomonadaceae</taxon>
        <taxon>Paracraurococcus</taxon>
    </lineage>
</organism>
<reference evidence="2 3" key="1">
    <citation type="submission" date="2023-08" db="EMBL/GenBank/DDBJ databases">
        <title>The draft genome sequence of Paracraurococcus sp. LOR1-02.</title>
        <authorList>
            <person name="Kingkaew E."/>
            <person name="Tanasupawat S."/>
        </authorList>
    </citation>
    <scope>NUCLEOTIDE SEQUENCE [LARGE SCALE GENOMIC DNA]</scope>
    <source>
        <strain evidence="2 3">LOR1-02</strain>
    </source>
</reference>
<keyword evidence="3" id="KW-1185">Reference proteome</keyword>
<evidence type="ECO:0000313" key="3">
    <source>
        <dbReference type="Proteomes" id="UP001243009"/>
    </source>
</evidence>
<dbReference type="NCBIfam" id="TIGR02451">
    <property type="entry name" value="anti_sig_ChrR"/>
    <property type="match status" value="1"/>
</dbReference>
<comment type="caution">
    <text evidence="2">The sequence shown here is derived from an EMBL/GenBank/DDBJ whole genome shotgun (WGS) entry which is preliminary data.</text>
</comment>
<dbReference type="Proteomes" id="UP001243009">
    <property type="component" value="Unassembled WGS sequence"/>
</dbReference>
<protein>
    <submittedName>
        <fullName evidence="2">ChrR family anti-sigma-E factor</fullName>
    </submittedName>
</protein>
<dbReference type="InterPro" id="IPR025979">
    <property type="entry name" value="ChrR-like_cupin_dom"/>
</dbReference>
<dbReference type="InterPro" id="IPR041916">
    <property type="entry name" value="Anti_sigma_zinc_sf"/>
</dbReference>
<dbReference type="EMBL" id="JAUTWS010000149">
    <property type="protein sequence ID" value="MDO9714004.1"/>
    <property type="molecule type" value="Genomic_DNA"/>
</dbReference>
<name>A0ABT9ECU2_9PROT</name>
<feature type="domain" description="ChrR-like cupin" evidence="1">
    <location>
        <begin position="100"/>
        <end position="190"/>
    </location>
</feature>
<dbReference type="Gene3D" id="2.60.120.10">
    <property type="entry name" value="Jelly Rolls"/>
    <property type="match status" value="1"/>
</dbReference>
<accession>A0ABT9ECU2</accession>
<dbReference type="InterPro" id="IPR012807">
    <property type="entry name" value="Anti-sigma_ChrR"/>
</dbReference>
<evidence type="ECO:0000313" key="2">
    <source>
        <dbReference type="EMBL" id="MDO9714004.1"/>
    </source>
</evidence>
<dbReference type="RefSeq" id="WP_305108849.1">
    <property type="nucleotide sequence ID" value="NZ_JAUTWS010000149.1"/>
</dbReference>
<dbReference type="InterPro" id="IPR011051">
    <property type="entry name" value="RmlC_Cupin_sf"/>
</dbReference>
<dbReference type="CDD" id="cd20301">
    <property type="entry name" value="cupin_ChrR"/>
    <property type="match status" value="1"/>
</dbReference>
<dbReference type="InterPro" id="IPR014710">
    <property type="entry name" value="RmlC-like_jellyroll"/>
</dbReference>